<dbReference type="NCBIfam" id="TIGR04057">
    <property type="entry name" value="SusC_RagA_signa"/>
    <property type="match status" value="1"/>
</dbReference>
<gene>
    <name evidence="7" type="ORF">HMPREF9448_01408</name>
</gene>
<organism evidence="7 8">
    <name type="scientific">Barnesiella intestinihominis YIT 11860</name>
    <dbReference type="NCBI Taxonomy" id="742726"/>
    <lineage>
        <taxon>Bacteria</taxon>
        <taxon>Pseudomonadati</taxon>
        <taxon>Bacteroidota</taxon>
        <taxon>Bacteroidia</taxon>
        <taxon>Bacteroidales</taxon>
        <taxon>Barnesiellaceae</taxon>
        <taxon>Barnesiella</taxon>
    </lineage>
</organism>
<dbReference type="InterPro" id="IPR012910">
    <property type="entry name" value="Plug_dom"/>
</dbReference>
<dbReference type="InterPro" id="IPR039426">
    <property type="entry name" value="TonB-dep_rcpt-like"/>
</dbReference>
<dbReference type="Pfam" id="PF07715">
    <property type="entry name" value="Plug"/>
    <property type="match status" value="1"/>
</dbReference>
<protein>
    <submittedName>
        <fullName evidence="7">SusC/RagA family TonB-linked outer membrane protein</fullName>
    </submittedName>
</protein>
<evidence type="ECO:0000256" key="3">
    <source>
        <dbReference type="ARBA" id="ARBA00023237"/>
    </source>
</evidence>
<dbReference type="STRING" id="742726.HMPREF9448_01408"/>
<evidence type="ECO:0000259" key="5">
    <source>
        <dbReference type="Pfam" id="PF07660"/>
    </source>
</evidence>
<evidence type="ECO:0000259" key="6">
    <source>
        <dbReference type="Pfam" id="PF07715"/>
    </source>
</evidence>
<keyword evidence="3 4" id="KW-0998">Cell outer membrane</keyword>
<accession>K0X0D0</accession>
<dbReference type="HOGENOM" id="CLU_004317_3_6_10"/>
<comment type="subcellular location">
    <subcellularLocation>
        <location evidence="4">Cell outer membrane</location>
        <topology evidence="4">Multi-pass membrane protein</topology>
    </subcellularLocation>
</comment>
<dbReference type="GeneID" id="77850172"/>
<reference evidence="7 8" key="1">
    <citation type="submission" date="2012-08" db="EMBL/GenBank/DDBJ databases">
        <title>The Genome Sequence of Barnesiella intestinihominis YIT 11860.</title>
        <authorList>
            <consortium name="The Broad Institute Genome Sequencing Platform"/>
            <person name="Earl A."/>
            <person name="Ward D."/>
            <person name="Feldgarden M."/>
            <person name="Gevers D."/>
            <person name="Morotomi M."/>
            <person name="Walker B."/>
            <person name="Young S.K."/>
            <person name="Zeng Q."/>
            <person name="Gargeya S."/>
            <person name="Fitzgerald M."/>
            <person name="Haas B."/>
            <person name="Abouelleil A."/>
            <person name="Alvarado L."/>
            <person name="Arachchi H.M."/>
            <person name="Berlin A.M."/>
            <person name="Chapman S.B."/>
            <person name="Goldberg J."/>
            <person name="Griggs A."/>
            <person name="Gujja S."/>
            <person name="Hansen M."/>
            <person name="Howarth C."/>
            <person name="Imamovic A."/>
            <person name="Larimer J."/>
            <person name="McCowen C."/>
            <person name="Montmayeur A."/>
            <person name="Murphy C."/>
            <person name="Neiman D."/>
            <person name="Pearson M."/>
            <person name="Priest M."/>
            <person name="Roberts A."/>
            <person name="Saif S."/>
            <person name="Shea T."/>
            <person name="Sisk P."/>
            <person name="Sykes S."/>
            <person name="Wortman J."/>
            <person name="Nusbaum C."/>
            <person name="Birren B."/>
        </authorList>
    </citation>
    <scope>NUCLEOTIDE SEQUENCE [LARGE SCALE GENOMIC DNA]</scope>
    <source>
        <strain evidence="7 8">YIT 11860</strain>
    </source>
</reference>
<comment type="caution">
    <text evidence="7">The sequence shown here is derived from an EMBL/GenBank/DDBJ whole genome shotgun (WGS) entry which is preliminary data.</text>
</comment>
<dbReference type="InterPro" id="IPR023996">
    <property type="entry name" value="TonB-dep_OMP_SusC/RagA"/>
</dbReference>
<dbReference type="Proteomes" id="UP000006044">
    <property type="component" value="Unassembled WGS sequence"/>
</dbReference>
<dbReference type="InterPro" id="IPR008969">
    <property type="entry name" value="CarboxyPept-like_regulatory"/>
</dbReference>
<dbReference type="AlphaFoldDB" id="K0X0D0"/>
<feature type="domain" description="TonB-dependent receptor plug" evidence="6">
    <location>
        <begin position="212"/>
        <end position="313"/>
    </location>
</feature>
<evidence type="ECO:0000256" key="4">
    <source>
        <dbReference type="PROSITE-ProRule" id="PRU01360"/>
    </source>
</evidence>
<dbReference type="Gene3D" id="3.55.50.30">
    <property type="match status" value="1"/>
</dbReference>
<dbReference type="Pfam" id="PF13715">
    <property type="entry name" value="CarbopepD_reg_2"/>
    <property type="match status" value="1"/>
</dbReference>
<dbReference type="NCBIfam" id="TIGR04056">
    <property type="entry name" value="OMP_RagA_SusC"/>
    <property type="match status" value="1"/>
</dbReference>
<comment type="similarity">
    <text evidence="4">Belongs to the TonB-dependent receptor family.</text>
</comment>
<dbReference type="FunFam" id="2.170.130.10:FF:000003">
    <property type="entry name" value="SusC/RagA family TonB-linked outer membrane protein"/>
    <property type="match status" value="1"/>
</dbReference>
<keyword evidence="4" id="KW-0812">Transmembrane</keyword>
<dbReference type="InterPro" id="IPR037066">
    <property type="entry name" value="Plug_dom_sf"/>
</dbReference>
<dbReference type="InterPro" id="IPR023997">
    <property type="entry name" value="TonB-dep_OMP_SusC/RagA_CS"/>
</dbReference>
<dbReference type="Gene3D" id="2.170.130.10">
    <property type="entry name" value="TonB-dependent receptor, plug domain"/>
    <property type="match status" value="1"/>
</dbReference>
<feature type="domain" description="Secretin/TonB short N-terminal" evidence="5">
    <location>
        <begin position="61"/>
        <end position="109"/>
    </location>
</feature>
<evidence type="ECO:0000256" key="1">
    <source>
        <dbReference type="ARBA" id="ARBA00022448"/>
    </source>
</evidence>
<evidence type="ECO:0000313" key="7">
    <source>
        <dbReference type="EMBL" id="EJZ64922.1"/>
    </source>
</evidence>
<keyword evidence="2 4" id="KW-0472">Membrane</keyword>
<dbReference type="eggNOG" id="COG4771">
    <property type="taxonomic scope" value="Bacteria"/>
</dbReference>
<dbReference type="EMBL" id="ADLE01000008">
    <property type="protein sequence ID" value="EJZ64922.1"/>
    <property type="molecule type" value="Genomic_DNA"/>
</dbReference>
<dbReference type="InterPro" id="IPR011662">
    <property type="entry name" value="Secretin/TonB_short_N"/>
</dbReference>
<keyword evidence="8" id="KW-1185">Reference proteome</keyword>
<dbReference type="PROSITE" id="PS52016">
    <property type="entry name" value="TONB_DEPENDENT_REC_3"/>
    <property type="match status" value="1"/>
</dbReference>
<dbReference type="Gene3D" id="2.60.40.1120">
    <property type="entry name" value="Carboxypeptidase-like, regulatory domain"/>
    <property type="match status" value="1"/>
</dbReference>
<dbReference type="Pfam" id="PF07660">
    <property type="entry name" value="STN"/>
    <property type="match status" value="1"/>
</dbReference>
<dbReference type="SUPFAM" id="SSF49464">
    <property type="entry name" value="Carboxypeptidase regulatory domain-like"/>
    <property type="match status" value="1"/>
</dbReference>
<keyword evidence="1 4" id="KW-0813">Transport</keyword>
<name>K0X0D0_9BACT</name>
<evidence type="ECO:0000313" key="8">
    <source>
        <dbReference type="Proteomes" id="UP000006044"/>
    </source>
</evidence>
<keyword evidence="4" id="KW-1134">Transmembrane beta strand</keyword>
<dbReference type="SUPFAM" id="SSF56935">
    <property type="entry name" value="Porins"/>
    <property type="match status" value="1"/>
</dbReference>
<evidence type="ECO:0000256" key="2">
    <source>
        <dbReference type="ARBA" id="ARBA00023136"/>
    </source>
</evidence>
<dbReference type="PATRIC" id="fig|742726.3.peg.1476"/>
<dbReference type="RefSeq" id="WP_008861870.1">
    <property type="nucleotide sequence ID" value="NZ_JH815204.1"/>
</dbReference>
<sequence>MNLKIKTSESSKKNSLKIAFLLYFLISVQFVFAQNQTIDLNMTDKPLSEIFKSIEKQADISVDFDETQINIHQKISVNIKNKKLTDALSMILSPLKYKYAIQGKHVIITNEKNRQKSESIVGFVKNPNGEPLIGASVLVKGTNNAVSTDIDGRFHIKATPKSRLVVSYVGHNTQEIAVTPGITMNIELSEKTNIMDEVVVVGYGTQKKANLIGAVGYTDHKQLEKRPVNNLGQALQGAIPNLNISFGSGKPGEKTRMNVRGFASINQESKPLILIDGMEGNIDKINPRDVESISVLKDASSAAIYGARAPFGVVLITTKKGESGKTQVNYNGRFSFSKPTTRTDFLTTGYDAAMLVDEFMRSYNGVTYTRFTSDDYKELEARRFDKTENPERPWTVVQNRGGVESYMYYANFDWYNYLFDQSRPTWDHNLSISGGNQKINYLLSGNYGTQDGIYRQNTDKLRTANLMAKVSADAYKWLTVKFMARLYDSKYTAPGVGHGYNIPSLTFHAMPYLMPYNPDGTWVYQNPIQASGPSDGIHILIGDGTTKSIEENRYMTYSWSTIFKIMKGLTFTANYNFKHSTTDYMERSTQAKYSQYPGVEEVAQASWFSNKLIQEYEKKFLSQCRCLSKLRQHVQLASRIRCGRIQL</sequence>
<proteinExistence type="inferred from homology"/>
<dbReference type="GO" id="GO:0009279">
    <property type="term" value="C:cell outer membrane"/>
    <property type="evidence" value="ECO:0007669"/>
    <property type="project" value="UniProtKB-SubCell"/>
</dbReference>